<comment type="cofactor">
    <cofactor evidence="1">
        <name>Zn(2+)</name>
        <dbReference type="ChEBI" id="CHEBI:29105"/>
    </cofactor>
</comment>
<dbReference type="SMART" id="SM00829">
    <property type="entry name" value="PKS_ER"/>
    <property type="match status" value="1"/>
</dbReference>
<organism evidence="7 8">
    <name type="scientific">Tengunoibacter tsumagoiensis</name>
    <dbReference type="NCBI Taxonomy" id="2014871"/>
    <lineage>
        <taxon>Bacteria</taxon>
        <taxon>Bacillati</taxon>
        <taxon>Chloroflexota</taxon>
        <taxon>Ktedonobacteria</taxon>
        <taxon>Ktedonobacterales</taxon>
        <taxon>Dictyobacteraceae</taxon>
        <taxon>Tengunoibacter</taxon>
    </lineage>
</organism>
<dbReference type="PANTHER" id="PTHR43350">
    <property type="entry name" value="NAD-DEPENDENT ALCOHOL DEHYDROGENASE"/>
    <property type="match status" value="1"/>
</dbReference>
<dbReference type="EMBL" id="BIFR01000002">
    <property type="protein sequence ID" value="GCE15296.1"/>
    <property type="molecule type" value="Genomic_DNA"/>
</dbReference>
<dbReference type="InterPro" id="IPR036291">
    <property type="entry name" value="NAD(P)-bd_dom_sf"/>
</dbReference>
<dbReference type="CDD" id="cd08255">
    <property type="entry name" value="2-desacetyl-2-hydroxyethyl_bacteriochlorophyllide_like"/>
    <property type="match status" value="1"/>
</dbReference>
<keyword evidence="4" id="KW-0862">Zinc</keyword>
<evidence type="ECO:0000313" key="7">
    <source>
        <dbReference type="EMBL" id="GCE15296.1"/>
    </source>
</evidence>
<dbReference type="PANTHER" id="PTHR43350:SF19">
    <property type="entry name" value="D-GULOSIDE 3-DEHYDROGENASE"/>
    <property type="match status" value="1"/>
</dbReference>
<dbReference type="Pfam" id="PF00107">
    <property type="entry name" value="ADH_zinc_N"/>
    <property type="match status" value="1"/>
</dbReference>
<evidence type="ECO:0000256" key="5">
    <source>
        <dbReference type="ARBA" id="ARBA00023002"/>
    </source>
</evidence>
<dbReference type="InterPro" id="IPR020843">
    <property type="entry name" value="ER"/>
</dbReference>
<evidence type="ECO:0000256" key="4">
    <source>
        <dbReference type="ARBA" id="ARBA00022833"/>
    </source>
</evidence>
<evidence type="ECO:0000259" key="6">
    <source>
        <dbReference type="SMART" id="SM00829"/>
    </source>
</evidence>
<dbReference type="AlphaFoldDB" id="A0A402A8G0"/>
<dbReference type="Proteomes" id="UP000287352">
    <property type="component" value="Unassembled WGS sequence"/>
</dbReference>
<name>A0A402A8G0_9CHLR</name>
<comment type="caution">
    <text evidence="7">The sequence shown here is derived from an EMBL/GenBank/DDBJ whole genome shotgun (WGS) entry which is preliminary data.</text>
</comment>
<dbReference type="Gene3D" id="3.90.180.10">
    <property type="entry name" value="Medium-chain alcohol dehydrogenases, catalytic domain"/>
    <property type="match status" value="2"/>
</dbReference>
<dbReference type="SUPFAM" id="SSF51735">
    <property type="entry name" value="NAD(P)-binding Rossmann-fold domains"/>
    <property type="match status" value="1"/>
</dbReference>
<keyword evidence="8" id="KW-1185">Reference proteome</keyword>
<keyword evidence="5" id="KW-0560">Oxidoreductase</keyword>
<sequence length="337" mass="36772">MVTSRKIVFTGKDQVEVWSDEVGQPGPGKVLIKATKTLISTGTEMIALSRQFEPGSHWDSWVKYPFFPGYSMVGQVVAIGEGVEGIQEGERFALRRAHQEYVIADPDELYPVPQGIADEDAPWIGLATIVQNGVRRGDHRLGEQVVVIGLGLIGQLVVQYVRLTGARRVIAVDIAEERLAMASAHGATETLAMGVDEAREQILQLTEGKGADAVYDVTGSARVFHSSLGLLRRFGRLILLGDTGTPSAQSLTGDVVSKGLSILGAHDSNPPEQSTDHAYWSKQRMASLFFSYVQRGDMHVSDLVTHRYSPLDAPAAYKMLSERRANAMGVILDWTQL</sequence>
<comment type="similarity">
    <text evidence="2">Belongs to the zinc-containing alcohol dehydrogenase family.</text>
</comment>
<dbReference type="GO" id="GO:0046872">
    <property type="term" value="F:metal ion binding"/>
    <property type="evidence" value="ECO:0007669"/>
    <property type="project" value="UniProtKB-KW"/>
</dbReference>
<dbReference type="Gene3D" id="3.40.50.720">
    <property type="entry name" value="NAD(P)-binding Rossmann-like Domain"/>
    <property type="match status" value="1"/>
</dbReference>
<dbReference type="RefSeq" id="WP_161975762.1">
    <property type="nucleotide sequence ID" value="NZ_BIFR01000002.1"/>
</dbReference>
<accession>A0A402A8G0</accession>
<reference evidence="8" key="1">
    <citation type="submission" date="2018-12" db="EMBL/GenBank/DDBJ databases">
        <title>Tengunoibacter tsumagoiensis gen. nov., sp. nov., Dictyobacter kobayashii sp. nov., D. alpinus sp. nov., and D. joshuensis sp. nov. and description of Dictyobacteraceae fam. nov. within the order Ktedonobacterales isolated from Tengu-no-mugimeshi.</title>
        <authorList>
            <person name="Wang C.M."/>
            <person name="Zheng Y."/>
            <person name="Sakai Y."/>
            <person name="Toyoda A."/>
            <person name="Minakuchi Y."/>
            <person name="Abe K."/>
            <person name="Yokota A."/>
            <person name="Yabe S."/>
        </authorList>
    </citation>
    <scope>NUCLEOTIDE SEQUENCE [LARGE SCALE GENOMIC DNA]</scope>
    <source>
        <strain evidence="8">Uno3</strain>
    </source>
</reference>
<dbReference type="InterPro" id="IPR013149">
    <property type="entry name" value="ADH-like_C"/>
</dbReference>
<evidence type="ECO:0000256" key="3">
    <source>
        <dbReference type="ARBA" id="ARBA00022723"/>
    </source>
</evidence>
<dbReference type="SUPFAM" id="SSF50129">
    <property type="entry name" value="GroES-like"/>
    <property type="match status" value="1"/>
</dbReference>
<dbReference type="GO" id="GO:0016491">
    <property type="term" value="F:oxidoreductase activity"/>
    <property type="evidence" value="ECO:0007669"/>
    <property type="project" value="UniProtKB-KW"/>
</dbReference>
<evidence type="ECO:0000256" key="1">
    <source>
        <dbReference type="ARBA" id="ARBA00001947"/>
    </source>
</evidence>
<feature type="domain" description="Enoyl reductase (ER)" evidence="6">
    <location>
        <begin position="11"/>
        <end position="328"/>
    </location>
</feature>
<keyword evidence="3" id="KW-0479">Metal-binding</keyword>
<evidence type="ECO:0000256" key="2">
    <source>
        <dbReference type="ARBA" id="ARBA00008072"/>
    </source>
</evidence>
<proteinExistence type="inferred from homology"/>
<gene>
    <name evidence="7" type="ORF">KTT_51550</name>
</gene>
<evidence type="ECO:0000313" key="8">
    <source>
        <dbReference type="Proteomes" id="UP000287352"/>
    </source>
</evidence>
<dbReference type="InterPro" id="IPR011032">
    <property type="entry name" value="GroES-like_sf"/>
</dbReference>
<protein>
    <recommendedName>
        <fullName evidence="6">Enoyl reductase (ER) domain-containing protein</fullName>
    </recommendedName>
</protein>